<dbReference type="KEGG" id="prv:G7070_16535"/>
<dbReference type="RefSeq" id="WP_166234645.1">
    <property type="nucleotide sequence ID" value="NZ_CP049865.1"/>
</dbReference>
<protein>
    <submittedName>
        <fullName evidence="2">Uncharacterized protein</fullName>
    </submittedName>
</protein>
<keyword evidence="1" id="KW-0812">Transmembrane</keyword>
<organism evidence="2 3">
    <name type="scientific">Propioniciclava coleopterorum</name>
    <dbReference type="NCBI Taxonomy" id="2714937"/>
    <lineage>
        <taxon>Bacteria</taxon>
        <taxon>Bacillati</taxon>
        <taxon>Actinomycetota</taxon>
        <taxon>Actinomycetes</taxon>
        <taxon>Propionibacteriales</taxon>
        <taxon>Propionibacteriaceae</taxon>
        <taxon>Propioniciclava</taxon>
    </lineage>
</organism>
<gene>
    <name evidence="2" type="ORF">G7070_16535</name>
</gene>
<evidence type="ECO:0000313" key="3">
    <source>
        <dbReference type="Proteomes" id="UP000501058"/>
    </source>
</evidence>
<feature type="transmembrane region" description="Helical" evidence="1">
    <location>
        <begin position="56"/>
        <end position="81"/>
    </location>
</feature>
<keyword evidence="1" id="KW-0472">Membrane</keyword>
<evidence type="ECO:0000313" key="2">
    <source>
        <dbReference type="EMBL" id="QIK73578.1"/>
    </source>
</evidence>
<feature type="transmembrane region" description="Helical" evidence="1">
    <location>
        <begin position="16"/>
        <end position="36"/>
    </location>
</feature>
<evidence type="ECO:0000256" key="1">
    <source>
        <dbReference type="SAM" id="Phobius"/>
    </source>
</evidence>
<dbReference type="AlphaFoldDB" id="A0A6G7YAA9"/>
<sequence length="92" mass="9725">MTAQTPARRPLHLPQLAFYCYLLAPITAGFGGMLFLNASRYAGGGGHPGRVTWVEWQLLIGGGLVVLGIVLLGVGLVLSGVRHLAEQMLRGA</sequence>
<keyword evidence="3" id="KW-1185">Reference proteome</keyword>
<proteinExistence type="predicted"/>
<name>A0A6G7YAA9_9ACTN</name>
<dbReference type="Proteomes" id="UP000501058">
    <property type="component" value="Chromosome"/>
</dbReference>
<accession>A0A6G7YAA9</accession>
<keyword evidence="1" id="KW-1133">Transmembrane helix</keyword>
<dbReference type="EMBL" id="CP049865">
    <property type="protein sequence ID" value="QIK73578.1"/>
    <property type="molecule type" value="Genomic_DNA"/>
</dbReference>
<reference evidence="2 3" key="1">
    <citation type="submission" date="2020-03" db="EMBL/GenBank/DDBJ databases">
        <title>Propioniciclava sp. nov., isolated from Hydrophilus acuminatus.</title>
        <authorList>
            <person name="Hyun D.-W."/>
            <person name="Bae J.-W."/>
        </authorList>
    </citation>
    <scope>NUCLEOTIDE SEQUENCE [LARGE SCALE GENOMIC DNA]</scope>
    <source>
        <strain evidence="2 3">HDW11</strain>
    </source>
</reference>